<evidence type="ECO:0008006" key="4">
    <source>
        <dbReference type="Google" id="ProtNLM"/>
    </source>
</evidence>
<comment type="caution">
    <text evidence="2">The sequence shown here is derived from an EMBL/GenBank/DDBJ whole genome shotgun (WGS) entry which is preliminary data.</text>
</comment>
<dbReference type="Proteomes" id="UP000198145">
    <property type="component" value="Unassembled WGS sequence"/>
</dbReference>
<dbReference type="RefSeq" id="WP_088418572.1">
    <property type="nucleotide sequence ID" value="NZ_NJBA01000005.1"/>
</dbReference>
<name>A0A246F895_PSENT</name>
<proteinExistence type="predicted"/>
<gene>
    <name evidence="2" type="ORF">CEG18_15740</name>
</gene>
<dbReference type="InterPro" id="IPR021327">
    <property type="entry name" value="DUF2934"/>
</dbReference>
<evidence type="ECO:0000313" key="3">
    <source>
        <dbReference type="Proteomes" id="UP000198145"/>
    </source>
</evidence>
<reference evidence="2 3" key="1">
    <citation type="submission" date="2017-06" db="EMBL/GenBank/DDBJ databases">
        <title>Draft genome of Pseudomonas nitroreducens DF05.</title>
        <authorList>
            <person name="Iyer R."/>
        </authorList>
    </citation>
    <scope>NUCLEOTIDE SEQUENCE [LARGE SCALE GENOMIC DNA]</scope>
    <source>
        <strain evidence="2 3">DF05</strain>
    </source>
</reference>
<accession>A0A246F895</accession>
<sequence>MDQDREAQIRQKAHDLWVAEGKPSGQAERHWKLAEQSLDQPLPVERTQGLDYKGKDNPRREA</sequence>
<evidence type="ECO:0000256" key="1">
    <source>
        <dbReference type="SAM" id="MobiDB-lite"/>
    </source>
</evidence>
<dbReference type="AlphaFoldDB" id="A0A246F895"/>
<feature type="region of interest" description="Disordered" evidence="1">
    <location>
        <begin position="35"/>
        <end position="62"/>
    </location>
</feature>
<dbReference type="Pfam" id="PF11154">
    <property type="entry name" value="DUF2934"/>
    <property type="match status" value="1"/>
</dbReference>
<organism evidence="2 3">
    <name type="scientific">Pseudomonas nitroreducens</name>
    <dbReference type="NCBI Taxonomy" id="46680"/>
    <lineage>
        <taxon>Bacteria</taxon>
        <taxon>Pseudomonadati</taxon>
        <taxon>Pseudomonadota</taxon>
        <taxon>Gammaproteobacteria</taxon>
        <taxon>Pseudomonadales</taxon>
        <taxon>Pseudomonadaceae</taxon>
        <taxon>Pseudomonas</taxon>
    </lineage>
</organism>
<feature type="compositionally biased region" description="Basic and acidic residues" evidence="1">
    <location>
        <begin position="52"/>
        <end position="62"/>
    </location>
</feature>
<dbReference type="EMBL" id="NJBA01000005">
    <property type="protein sequence ID" value="OWP49890.1"/>
    <property type="molecule type" value="Genomic_DNA"/>
</dbReference>
<evidence type="ECO:0000313" key="2">
    <source>
        <dbReference type="EMBL" id="OWP49890.1"/>
    </source>
</evidence>
<protein>
    <recommendedName>
        <fullName evidence="4">DUF2934 domain-containing protein</fullName>
    </recommendedName>
</protein>